<protein>
    <submittedName>
        <fullName evidence="2">DUF1963 domain-containing protein</fullName>
    </submittedName>
</protein>
<keyword evidence="3" id="KW-1185">Reference proteome</keyword>
<dbReference type="InterPro" id="IPR035948">
    <property type="entry name" value="YwqG-like_sf"/>
</dbReference>
<evidence type="ECO:0000313" key="2">
    <source>
        <dbReference type="EMBL" id="MEI5607635.1"/>
    </source>
</evidence>
<comment type="caution">
    <text evidence="2">The sequence shown here is derived from an EMBL/GenBank/DDBJ whole genome shotgun (WGS) entry which is preliminary data.</text>
</comment>
<gene>
    <name evidence="2" type="ORF">WB403_00460</name>
</gene>
<dbReference type="EMBL" id="JBBAYM010000001">
    <property type="protein sequence ID" value="MEI5607635.1"/>
    <property type="molecule type" value="Genomic_DNA"/>
</dbReference>
<dbReference type="InterPro" id="IPR015315">
    <property type="entry name" value="DUF1963"/>
</dbReference>
<dbReference type="Pfam" id="PF09234">
    <property type="entry name" value="DUF1963"/>
    <property type="match status" value="1"/>
</dbReference>
<dbReference type="Gene3D" id="2.30.320.10">
    <property type="entry name" value="YwqG-like"/>
    <property type="match status" value="1"/>
</dbReference>
<organism evidence="2 3">
    <name type="scientific">Streptomyces brasiliscabiei</name>
    <dbReference type="NCBI Taxonomy" id="2736302"/>
    <lineage>
        <taxon>Bacteria</taxon>
        <taxon>Bacillati</taxon>
        <taxon>Actinomycetota</taxon>
        <taxon>Actinomycetes</taxon>
        <taxon>Kitasatosporales</taxon>
        <taxon>Streptomycetaceae</taxon>
        <taxon>Streptomyces</taxon>
    </lineage>
</organism>
<dbReference type="RefSeq" id="WP_336535325.1">
    <property type="nucleotide sequence ID" value="NZ_JBBAYL010000002.1"/>
</dbReference>
<accession>A0ABU8G378</accession>
<name>A0ABU8G378_9ACTN</name>
<reference evidence="2 3" key="1">
    <citation type="submission" date="2024-03" db="EMBL/GenBank/DDBJ databases">
        <title>First Report of Pectobacterium brasiliscabiei causing potato scab in china.</title>
        <authorList>
            <person name="Handique U."/>
        </authorList>
    </citation>
    <scope>NUCLEOTIDE SEQUENCE [LARGE SCALE GENOMIC DNA]</scope>
    <source>
        <strain evidence="2 3">ZRIMU1503</strain>
    </source>
</reference>
<evidence type="ECO:0000313" key="3">
    <source>
        <dbReference type="Proteomes" id="UP001365781"/>
    </source>
</evidence>
<evidence type="ECO:0000256" key="1">
    <source>
        <dbReference type="SAM" id="MobiDB-lite"/>
    </source>
</evidence>
<sequence length="269" mass="29137">MTAEHHTRTAAEHLPGELAQGWTALLRPCVRLRRAADTTETTDGADTTETTDGADERIVAVLGGVPELPVGTVRPEWPGHGPLSFVAAVRCAELPRDGLADEFPWEGTPLFLYSDGQADEEAFVSVDDPETRAGARVLYVPEGTPVLPADTPPALEAFRRVELAVDTGRSAPDLWLPQARRALLGDHRHWPHPRDTPAELKPFVRAFGTTRTRIGHQIGGHAVPSRARWSTRSRTRHSAEPMRGAISRWTRKPNAGSCSPSSAATAPPA</sequence>
<feature type="region of interest" description="Disordered" evidence="1">
    <location>
        <begin position="230"/>
        <end position="269"/>
    </location>
</feature>
<dbReference type="Proteomes" id="UP001365781">
    <property type="component" value="Unassembled WGS sequence"/>
</dbReference>
<dbReference type="SUPFAM" id="SSF103032">
    <property type="entry name" value="Hypothetical protein YwqG"/>
    <property type="match status" value="1"/>
</dbReference>
<proteinExistence type="predicted"/>
<feature type="compositionally biased region" description="Low complexity" evidence="1">
    <location>
        <begin position="257"/>
        <end position="269"/>
    </location>
</feature>